<dbReference type="EMBL" id="SVCA01000007">
    <property type="protein sequence ID" value="MBE6085525.1"/>
    <property type="molecule type" value="Genomic_DNA"/>
</dbReference>
<dbReference type="GO" id="GO:0004065">
    <property type="term" value="F:arylsulfatase activity"/>
    <property type="evidence" value="ECO:0007669"/>
    <property type="project" value="TreeGrafter"/>
</dbReference>
<comment type="cofactor">
    <cofactor evidence="1">
        <name>Ca(2+)</name>
        <dbReference type="ChEBI" id="CHEBI:29108"/>
    </cofactor>
</comment>
<dbReference type="PANTHER" id="PTHR42693">
    <property type="entry name" value="ARYLSULFATASE FAMILY MEMBER"/>
    <property type="match status" value="1"/>
</dbReference>
<evidence type="ECO:0000256" key="5">
    <source>
        <dbReference type="ARBA" id="ARBA00022801"/>
    </source>
</evidence>
<comment type="similarity">
    <text evidence="2">Belongs to the sulfatase family.</text>
</comment>
<feature type="domain" description="Sulfatase N-terminal" evidence="7">
    <location>
        <begin position="300"/>
        <end position="580"/>
    </location>
</feature>
<dbReference type="InterPro" id="IPR000917">
    <property type="entry name" value="Sulfatase_N"/>
</dbReference>
<gene>
    <name evidence="8" type="ORF">E7203_08775</name>
</gene>
<dbReference type="AlphaFoldDB" id="A0A927WNI0"/>
<evidence type="ECO:0000259" key="7">
    <source>
        <dbReference type="Pfam" id="PF00884"/>
    </source>
</evidence>
<comment type="caution">
    <text evidence="8">The sequence shown here is derived from an EMBL/GenBank/DDBJ whole genome shotgun (WGS) entry which is preliminary data.</text>
</comment>
<evidence type="ECO:0000313" key="9">
    <source>
        <dbReference type="Proteomes" id="UP000772151"/>
    </source>
</evidence>
<accession>A0A927WNI0</accession>
<keyword evidence="3" id="KW-0479">Metal-binding</keyword>
<organism evidence="8 9">
    <name type="scientific">Selenomonas ruminantium</name>
    <dbReference type="NCBI Taxonomy" id="971"/>
    <lineage>
        <taxon>Bacteria</taxon>
        <taxon>Bacillati</taxon>
        <taxon>Bacillota</taxon>
        <taxon>Negativicutes</taxon>
        <taxon>Selenomonadales</taxon>
        <taxon>Selenomonadaceae</taxon>
        <taxon>Selenomonas</taxon>
    </lineage>
</organism>
<evidence type="ECO:0000256" key="6">
    <source>
        <dbReference type="ARBA" id="ARBA00022837"/>
    </source>
</evidence>
<name>A0A927WNI0_SELRU</name>
<keyword evidence="5" id="KW-0378">Hydrolase</keyword>
<protein>
    <submittedName>
        <fullName evidence="8">Arylsulfatase</fullName>
    </submittedName>
</protein>
<dbReference type="Pfam" id="PF00884">
    <property type="entry name" value="Sulfatase"/>
    <property type="match status" value="1"/>
</dbReference>
<evidence type="ECO:0000256" key="2">
    <source>
        <dbReference type="ARBA" id="ARBA00008779"/>
    </source>
</evidence>
<dbReference type="PANTHER" id="PTHR42693:SF42">
    <property type="entry name" value="ARYLSULFATASE G"/>
    <property type="match status" value="1"/>
</dbReference>
<dbReference type="InterPro" id="IPR050738">
    <property type="entry name" value="Sulfatase"/>
</dbReference>
<evidence type="ECO:0000313" key="8">
    <source>
        <dbReference type="EMBL" id="MBE6085525.1"/>
    </source>
</evidence>
<keyword evidence="6" id="KW-0106">Calcium</keyword>
<dbReference type="InterPro" id="IPR017850">
    <property type="entry name" value="Alkaline_phosphatase_core_sf"/>
</dbReference>
<dbReference type="GO" id="GO:0046872">
    <property type="term" value="F:metal ion binding"/>
    <property type="evidence" value="ECO:0007669"/>
    <property type="project" value="UniProtKB-KW"/>
</dbReference>
<evidence type="ECO:0000256" key="3">
    <source>
        <dbReference type="ARBA" id="ARBA00022723"/>
    </source>
</evidence>
<evidence type="ECO:0000256" key="4">
    <source>
        <dbReference type="ARBA" id="ARBA00022729"/>
    </source>
</evidence>
<proteinExistence type="inferred from homology"/>
<keyword evidence="4" id="KW-0732">Signal</keyword>
<dbReference type="Proteomes" id="UP000772151">
    <property type="component" value="Unassembled WGS sequence"/>
</dbReference>
<evidence type="ECO:0000256" key="1">
    <source>
        <dbReference type="ARBA" id="ARBA00001913"/>
    </source>
</evidence>
<dbReference type="SUPFAM" id="SSF53649">
    <property type="entry name" value="Alkaline phosphatase-like"/>
    <property type="match status" value="1"/>
</dbReference>
<reference evidence="8" key="1">
    <citation type="submission" date="2019-04" db="EMBL/GenBank/DDBJ databases">
        <title>Evolution of Biomass-Degrading Anaerobic Consortia Revealed by Metagenomics.</title>
        <authorList>
            <person name="Peng X."/>
        </authorList>
    </citation>
    <scope>NUCLEOTIDE SEQUENCE</scope>
    <source>
        <strain evidence="8">SIG242</strain>
    </source>
</reference>
<dbReference type="RefSeq" id="WP_303669628.1">
    <property type="nucleotide sequence ID" value="NZ_SVCA01000007.1"/>
</dbReference>
<sequence length="710" mass="82029">MERAIREQNKAMFHKLLTYVQQEKYDDEYLQALIEFWQFLPENEVDGNIFYAKYALYYKNYAVAYEYGQKAYSKRKINWELWRILRDAANELGKIKEALLYGGFADKLYKEPIQIDIPRDRLQAGLDILSLSMGRGNFAPVATSRMYHTKDGIVSHEAIFAGEFLPQEGPVDEYHLFSGAYVEQEMINNKGTLLEFIKDVPELASISGADFVFDLIKVADKGTKYKIPIGRENVLIGLVGGEAQQRIDFHSVHEDTADYLGKWTTSFFRLTEDTEIVSEKPILCTKPIVLRHDRKRCKVVLNILLDGLCWQAIQEENYTLVPNILRFFQKGVIFNNHYSVSEYTFPSLATIETGLYPWHSQIFNERASHRINVEHKSISELMQAQGYYCVNIMGDGSGVYNGICRGYDRLLVNAYDNRIYQGVERTLHHLEAFEETDQFIFLHAADTHPWAAHTFQLPLTTQTAFALHERSMKEEKKKTSVYLPKRPIYHHWNAQGIKDSDAALARLFAYLTENYAEDEFLVSVYSDHGVPIYDDKNYVLSQHQTGAAWMMRGRNVPHAGFVNELTSALDLYPTLAGCLHLSVEKGSFDGNIPKVFGGEERDHTISMSMYPGIPFMVCIRTKDYECRAESKEVLDEDGRTDLGDMEFSIYRINSNDKVKDKKLENYFREIARREILFVDNNGIQWPEMRMARPEWFDERKAAHDNFGTSL</sequence>
<dbReference type="Gene3D" id="3.40.720.10">
    <property type="entry name" value="Alkaline Phosphatase, subunit A"/>
    <property type="match status" value="1"/>
</dbReference>